<dbReference type="RefSeq" id="WP_162390905.1">
    <property type="nucleotide sequence ID" value="NZ_CP045997.1"/>
</dbReference>
<dbReference type="EMBL" id="CP045997">
    <property type="protein sequence ID" value="QHW00513.1"/>
    <property type="molecule type" value="Genomic_DNA"/>
</dbReference>
<protein>
    <submittedName>
        <fullName evidence="1">Uncharacterized protein</fullName>
    </submittedName>
</protein>
<reference evidence="1 2" key="1">
    <citation type="submission" date="2019-11" db="EMBL/GenBank/DDBJ databases">
        <title>Spirosoma endbachense sp. nov., isolated from a natural salt meadow.</title>
        <authorList>
            <person name="Rojas J."/>
            <person name="Ambika Manirajan B."/>
            <person name="Ratering S."/>
            <person name="Suarez C."/>
            <person name="Geissler-Plaum R."/>
            <person name="Schnell S."/>
        </authorList>
    </citation>
    <scope>NUCLEOTIDE SEQUENCE [LARGE SCALE GENOMIC DNA]</scope>
    <source>
        <strain evidence="1 2">I-24</strain>
    </source>
</reference>
<evidence type="ECO:0000313" key="1">
    <source>
        <dbReference type="EMBL" id="QHW00513.1"/>
    </source>
</evidence>
<proteinExistence type="predicted"/>
<accession>A0A6P1W810</accession>
<dbReference type="KEGG" id="senf:GJR95_38260"/>
<gene>
    <name evidence="1" type="ORF">GJR95_38260</name>
</gene>
<name>A0A6P1W810_9BACT</name>
<organism evidence="1 2">
    <name type="scientific">Spirosoma endbachense</name>
    <dbReference type="NCBI Taxonomy" id="2666025"/>
    <lineage>
        <taxon>Bacteria</taxon>
        <taxon>Pseudomonadati</taxon>
        <taxon>Bacteroidota</taxon>
        <taxon>Cytophagia</taxon>
        <taxon>Cytophagales</taxon>
        <taxon>Cytophagaceae</taxon>
        <taxon>Spirosoma</taxon>
    </lineage>
</organism>
<dbReference type="AlphaFoldDB" id="A0A6P1W810"/>
<evidence type="ECO:0000313" key="2">
    <source>
        <dbReference type="Proteomes" id="UP000464577"/>
    </source>
</evidence>
<dbReference type="Proteomes" id="UP000464577">
    <property type="component" value="Chromosome"/>
</dbReference>
<keyword evidence="2" id="KW-1185">Reference proteome</keyword>
<sequence>MATGCAGHARWSDGGKAVVHSVTPYITATFRAICEIGSCRNDNSEAKSITVLPFNQKFALTHTLTHSYPFQTADLSKAFSTNRLNSGIRLDTLEWLKGVVCLQGRLGSSATQAALQSNGEGLVANPFTLNRPDLVGSGPCGGASAQIAVVAPVAPRAIVGLSKKVSEPVWIVEGAARLVELTYQLTAVNDGKRALTQLQISDNLDPVFTALDAGIQPVQVRAASGLVANPAYTGRGADTTLPTRESTGFWKKRYCLADSLG</sequence>